<evidence type="ECO:0000256" key="9">
    <source>
        <dbReference type="SAM" id="MobiDB-lite"/>
    </source>
</evidence>
<dbReference type="GO" id="GO:0031848">
    <property type="term" value="P:protection from non-homologous end joining at telomere"/>
    <property type="evidence" value="ECO:0007669"/>
    <property type="project" value="TreeGrafter"/>
</dbReference>
<feature type="compositionally biased region" description="Polar residues" evidence="9">
    <location>
        <begin position="103"/>
        <end position="114"/>
    </location>
</feature>
<accession>A0A151GDD8</accession>
<dbReference type="InterPro" id="IPR009057">
    <property type="entry name" value="Homeodomain-like_sf"/>
</dbReference>
<feature type="compositionally biased region" description="Basic and acidic residues" evidence="9">
    <location>
        <begin position="422"/>
        <end position="443"/>
    </location>
</feature>
<dbReference type="PANTHER" id="PTHR16466">
    <property type="entry name" value="TELOMERE REPEAT-BINDING FACTOR 2-INTERACTING PROTEIN 1"/>
    <property type="match status" value="1"/>
</dbReference>
<dbReference type="InterPro" id="IPR015010">
    <property type="entry name" value="TERF2IP_Myb"/>
</dbReference>
<evidence type="ECO:0000256" key="2">
    <source>
        <dbReference type="ARBA" id="ARBA00022454"/>
    </source>
</evidence>
<dbReference type="Gene3D" id="1.10.10.2170">
    <property type="match status" value="1"/>
</dbReference>
<evidence type="ECO:0000313" key="12">
    <source>
        <dbReference type="Proteomes" id="UP000076580"/>
    </source>
</evidence>
<feature type="compositionally biased region" description="Polar residues" evidence="9">
    <location>
        <begin position="197"/>
        <end position="211"/>
    </location>
</feature>
<dbReference type="Gene3D" id="1.10.150.60">
    <property type="entry name" value="ARID DNA-binding domain"/>
    <property type="match status" value="1"/>
</dbReference>
<dbReference type="GO" id="GO:0042162">
    <property type="term" value="F:telomeric DNA binding"/>
    <property type="evidence" value="ECO:0007669"/>
    <property type="project" value="TreeGrafter"/>
</dbReference>
<gene>
    <name evidence="11" type="ORF">DCS_07042</name>
</gene>
<keyword evidence="3 8" id="KW-0779">Telomere</keyword>
<evidence type="ECO:0000256" key="4">
    <source>
        <dbReference type="ARBA" id="ARBA00023015"/>
    </source>
</evidence>
<dbReference type="EMBL" id="LAYC01000003">
    <property type="protein sequence ID" value="KYK55081.1"/>
    <property type="molecule type" value="Genomic_DNA"/>
</dbReference>
<dbReference type="InterPro" id="IPR039595">
    <property type="entry name" value="TE2IP/Rap1"/>
</dbReference>
<dbReference type="InParanoid" id="A0A151GDD8"/>
<dbReference type="InterPro" id="IPR001606">
    <property type="entry name" value="ARID_dom"/>
</dbReference>
<dbReference type="Pfam" id="PF08914">
    <property type="entry name" value="Myb_Rap1"/>
    <property type="match status" value="1"/>
</dbReference>
<dbReference type="Pfam" id="PF11626">
    <property type="entry name" value="Rap1_C"/>
    <property type="match status" value="1"/>
</dbReference>
<name>A0A151GDD8_DRECN</name>
<evidence type="ECO:0000256" key="5">
    <source>
        <dbReference type="ARBA" id="ARBA00023159"/>
    </source>
</evidence>
<dbReference type="RefSeq" id="XP_040654433.1">
    <property type="nucleotide sequence ID" value="XM_040804329.1"/>
</dbReference>
<dbReference type="CDD" id="cd16100">
    <property type="entry name" value="ARID"/>
    <property type="match status" value="1"/>
</dbReference>
<evidence type="ECO:0000256" key="8">
    <source>
        <dbReference type="RuleBase" id="RU367107"/>
    </source>
</evidence>
<dbReference type="CDD" id="cd11655">
    <property type="entry name" value="rap1_myb-like"/>
    <property type="match status" value="1"/>
</dbReference>
<keyword evidence="6" id="KW-0804">Transcription</keyword>
<evidence type="ECO:0000313" key="11">
    <source>
        <dbReference type="EMBL" id="KYK55081.1"/>
    </source>
</evidence>
<comment type="function">
    <text evidence="8">Involved in the regulation of telomere length, clustering and has a specific role in telomere position effect (TPE).</text>
</comment>
<feature type="region of interest" description="Disordered" evidence="9">
    <location>
        <begin position="586"/>
        <end position="649"/>
    </location>
</feature>
<feature type="compositionally biased region" description="Pro residues" evidence="9">
    <location>
        <begin position="186"/>
        <end position="195"/>
    </location>
</feature>
<dbReference type="AlphaFoldDB" id="A0A151GDD8"/>
<dbReference type="PROSITE" id="PS51011">
    <property type="entry name" value="ARID"/>
    <property type="match status" value="1"/>
</dbReference>
<dbReference type="SUPFAM" id="SSF46689">
    <property type="entry name" value="Homeodomain-like"/>
    <property type="match status" value="1"/>
</dbReference>
<keyword evidence="5" id="KW-0010">Activator</keyword>
<feature type="region of interest" description="Disordered" evidence="9">
    <location>
        <begin position="89"/>
        <end position="115"/>
    </location>
</feature>
<feature type="compositionally biased region" description="Basic and acidic residues" evidence="9">
    <location>
        <begin position="10"/>
        <end position="25"/>
    </location>
</feature>
<feature type="compositionally biased region" description="Polar residues" evidence="9">
    <location>
        <begin position="255"/>
        <end position="270"/>
    </location>
</feature>
<feature type="compositionally biased region" description="Basic and acidic residues" evidence="9">
    <location>
        <begin position="89"/>
        <end position="98"/>
    </location>
</feature>
<feature type="region of interest" description="Disordered" evidence="9">
    <location>
        <begin position="1"/>
        <end position="28"/>
    </location>
</feature>
<keyword evidence="12" id="KW-1185">Reference proteome</keyword>
<comment type="caution">
    <text evidence="11">The sequence shown here is derived from an EMBL/GenBank/DDBJ whole genome shotgun (WGS) entry which is preliminary data.</text>
</comment>
<dbReference type="Proteomes" id="UP000076580">
    <property type="component" value="Chromosome 03"/>
</dbReference>
<keyword evidence="7 8" id="KW-0539">Nucleus</keyword>
<protein>
    <recommendedName>
        <fullName evidence="8">DNA-binding protein RAP1</fullName>
    </recommendedName>
</protein>
<dbReference type="InterPro" id="IPR036431">
    <property type="entry name" value="ARID_dom_sf"/>
</dbReference>
<dbReference type="GO" id="GO:0070187">
    <property type="term" value="C:shelterin complex"/>
    <property type="evidence" value="ECO:0007669"/>
    <property type="project" value="TreeGrafter"/>
</dbReference>
<dbReference type="InterPro" id="IPR021661">
    <property type="entry name" value="Rap1_C"/>
</dbReference>
<evidence type="ECO:0000256" key="1">
    <source>
        <dbReference type="ARBA" id="ARBA00010467"/>
    </source>
</evidence>
<feature type="compositionally biased region" description="Polar residues" evidence="9">
    <location>
        <begin position="447"/>
        <end position="456"/>
    </location>
</feature>
<dbReference type="Pfam" id="PF01388">
    <property type="entry name" value="ARID"/>
    <property type="match status" value="1"/>
</dbReference>
<keyword evidence="4" id="KW-0805">Transcription regulation</keyword>
<evidence type="ECO:0000256" key="7">
    <source>
        <dbReference type="ARBA" id="ARBA00023242"/>
    </source>
</evidence>
<comment type="subunit">
    <text evidence="8">Homodimer.</text>
</comment>
<reference evidence="11 12" key="1">
    <citation type="journal article" date="2016" name="Sci. Rep.">
        <title>Insights into Adaptations to a Near-Obligate Nematode Endoparasitic Lifestyle from the Finished Genome of Drechmeria coniospora.</title>
        <authorList>
            <person name="Zhang L."/>
            <person name="Zhou Z."/>
            <person name="Guo Q."/>
            <person name="Fokkens L."/>
            <person name="Miskei M."/>
            <person name="Pocsi I."/>
            <person name="Zhang W."/>
            <person name="Chen M."/>
            <person name="Wang L."/>
            <person name="Sun Y."/>
            <person name="Donzelli B.G."/>
            <person name="Gibson D.M."/>
            <person name="Nelson D.R."/>
            <person name="Luo J.G."/>
            <person name="Rep M."/>
            <person name="Liu H."/>
            <person name="Yang S."/>
            <person name="Wang J."/>
            <person name="Krasnoff S.B."/>
            <person name="Xu Y."/>
            <person name="Molnar I."/>
            <person name="Lin M."/>
        </authorList>
    </citation>
    <scope>NUCLEOTIDE SEQUENCE [LARGE SCALE GENOMIC DNA]</scope>
    <source>
        <strain evidence="11 12">ARSEF 6962</strain>
    </source>
</reference>
<comment type="similarity">
    <text evidence="1 8">Belongs to the RAP1 family.</text>
</comment>
<dbReference type="Gene3D" id="1.10.10.60">
    <property type="entry name" value="Homeodomain-like"/>
    <property type="match status" value="1"/>
</dbReference>
<feature type="compositionally biased region" description="Basic and acidic residues" evidence="9">
    <location>
        <begin position="462"/>
        <end position="471"/>
    </location>
</feature>
<organism evidence="11 12">
    <name type="scientific">Drechmeria coniospora</name>
    <name type="common">Nematophagous fungus</name>
    <name type="synonym">Meria coniospora</name>
    <dbReference type="NCBI Taxonomy" id="98403"/>
    <lineage>
        <taxon>Eukaryota</taxon>
        <taxon>Fungi</taxon>
        <taxon>Dikarya</taxon>
        <taxon>Ascomycota</taxon>
        <taxon>Pezizomycotina</taxon>
        <taxon>Sordariomycetes</taxon>
        <taxon>Hypocreomycetidae</taxon>
        <taxon>Hypocreales</taxon>
        <taxon>Ophiocordycipitaceae</taxon>
        <taxon>Drechmeria</taxon>
    </lineage>
</organism>
<dbReference type="SUPFAM" id="SSF46774">
    <property type="entry name" value="ARID-like"/>
    <property type="match status" value="1"/>
</dbReference>
<feature type="compositionally biased region" description="Low complexity" evidence="9">
    <location>
        <begin position="406"/>
        <end position="420"/>
    </location>
</feature>
<feature type="region of interest" description="Disordered" evidence="9">
    <location>
        <begin position="384"/>
        <end position="553"/>
    </location>
</feature>
<dbReference type="PANTHER" id="PTHR16466:SF6">
    <property type="entry name" value="TELOMERIC REPEAT-BINDING FACTOR 2-INTERACTING PROTEIN 1"/>
    <property type="match status" value="1"/>
</dbReference>
<proteinExistence type="inferred from homology"/>
<evidence type="ECO:0000256" key="6">
    <source>
        <dbReference type="ARBA" id="ARBA00023163"/>
    </source>
</evidence>
<dbReference type="InterPro" id="IPR038104">
    <property type="entry name" value="Rap1_C_sf"/>
</dbReference>
<feature type="compositionally biased region" description="Polar residues" evidence="9">
    <location>
        <begin position="224"/>
        <end position="238"/>
    </location>
</feature>
<comment type="subcellular location">
    <subcellularLocation>
        <location evidence="8">Nucleus</location>
    </subcellularLocation>
    <subcellularLocation>
        <location evidence="8">Chromosome</location>
        <location evidence="8">Telomere</location>
    </subcellularLocation>
</comment>
<feature type="region of interest" description="Disordered" evidence="9">
    <location>
        <begin position="179"/>
        <end position="270"/>
    </location>
</feature>
<keyword evidence="2 8" id="KW-0158">Chromosome</keyword>
<feature type="domain" description="ARID" evidence="10">
    <location>
        <begin position="286"/>
        <end position="376"/>
    </location>
</feature>
<evidence type="ECO:0000259" key="10">
    <source>
        <dbReference type="PROSITE" id="PS51011"/>
    </source>
</evidence>
<sequence>MATGVTYHGAVKDNDPRRDQGRSHDSVPGTKAIANQLVMQSNGGIVAILEKDADFMIADHARKDTLTGSLSWKFVTESVHNGAIQLEDRYRIGPDPDIPRPSGSGQPTKTTRTPFTHEEDVLLARFLLSHPDHQTGNNIYHDLGLKHPQHPWQSWRSRFVKKMKPHGLAYLQRLAGEEVGATGEPTDPPVTPRPKLPTQSNVACSSPTALDQTRAEPSSGKLPQITTPNRQNTQQQGHTPEPRIPAASRPLVAETSPSTATQEGTHQSARQITPECALIQADAGLAAEQSRFYGDLKDYAEAVGLDVELENRIGDKIVDLYELSQAVLAQKVPIIEVDWMRVAEDLGYDWNKGQQVLRELQTYYDENLAEFVDGMVSFNEEKVIEEREQEPEPEPAQERIQDQVKQQGQEQEQGPGQEQNPEQERNQGHEKGRGRVQGRENGRSLEVNISSPTPTRSMGRKRPLDHVDQIDQRPATASPQNVGKRRRTGTNEGSPSTPDRQTRSTRRSRTLQPASPGVSHLTNAAQLQRVDASQRQDEAKESETQGGEVTFETQVRLPARLEIESQEGSLNVTPSQQLQTEALELSPIPIQLDKRPTDVDTTQAGRSPSLARYSRERSPQRTEKPARRTLPGSFASSAQAEVSGPANQVAAEENRMAIREVYEYYQSLGYPQRIVLQSMRCTTMVPNTAARVMQRLLDGEGLPTNWEGVWTDKDDARLRLVDAINSAQPSPDSKEARKARRNLDLLVQKHGQERIDLRRRYLDAVLAYNGIL</sequence>
<feature type="compositionally biased region" description="Basic and acidic residues" evidence="9">
    <location>
        <begin position="613"/>
        <end position="626"/>
    </location>
</feature>
<dbReference type="GO" id="GO:0010833">
    <property type="term" value="P:telomere maintenance via telomere lengthening"/>
    <property type="evidence" value="ECO:0007669"/>
    <property type="project" value="UniProtKB-UniRule"/>
</dbReference>
<dbReference type="GeneID" id="63719685"/>
<evidence type="ECO:0000256" key="3">
    <source>
        <dbReference type="ARBA" id="ARBA00022895"/>
    </source>
</evidence>
<dbReference type="STRING" id="98403.A0A151GDD8"/>
<feature type="compositionally biased region" description="Basic and acidic residues" evidence="9">
    <location>
        <begin position="532"/>
        <end position="543"/>
    </location>
</feature>
<feature type="compositionally biased region" description="Polar residues" evidence="9">
    <location>
        <begin position="544"/>
        <end position="553"/>
    </location>
</feature>